<comment type="catalytic activity">
    <reaction evidence="1">
        <text>ATP + protein L-histidine = ADP + protein N-phospho-L-histidine.</text>
        <dbReference type="EC" id="2.7.13.3"/>
    </reaction>
</comment>
<dbReference type="InterPro" id="IPR003594">
    <property type="entry name" value="HATPase_dom"/>
</dbReference>
<feature type="transmembrane region" description="Helical" evidence="9">
    <location>
        <begin position="300"/>
        <end position="318"/>
    </location>
</feature>
<keyword evidence="5" id="KW-0547">Nucleotide-binding</keyword>
<evidence type="ECO:0000256" key="4">
    <source>
        <dbReference type="ARBA" id="ARBA00022679"/>
    </source>
</evidence>
<feature type="transmembrane region" description="Helical" evidence="9">
    <location>
        <begin position="99"/>
        <end position="120"/>
    </location>
</feature>
<evidence type="ECO:0000259" key="10">
    <source>
        <dbReference type="SMART" id="SM00387"/>
    </source>
</evidence>
<proteinExistence type="predicted"/>
<feature type="transmembrane region" description="Helical" evidence="9">
    <location>
        <begin position="50"/>
        <end position="67"/>
    </location>
</feature>
<dbReference type="Pfam" id="PF07730">
    <property type="entry name" value="HisKA_3"/>
    <property type="match status" value="1"/>
</dbReference>
<accession>A0ABN3VNZ8</accession>
<keyword evidence="3" id="KW-0597">Phosphoprotein</keyword>
<dbReference type="Gene3D" id="3.30.565.10">
    <property type="entry name" value="Histidine kinase-like ATPase, C-terminal domain"/>
    <property type="match status" value="1"/>
</dbReference>
<organism evidence="11 12">
    <name type="scientific">Saccharopolyspora taberi</name>
    <dbReference type="NCBI Taxonomy" id="60895"/>
    <lineage>
        <taxon>Bacteria</taxon>
        <taxon>Bacillati</taxon>
        <taxon>Actinomycetota</taxon>
        <taxon>Actinomycetes</taxon>
        <taxon>Pseudonocardiales</taxon>
        <taxon>Pseudonocardiaceae</taxon>
        <taxon>Saccharopolyspora</taxon>
    </lineage>
</organism>
<feature type="transmembrane region" description="Helical" evidence="9">
    <location>
        <begin position="199"/>
        <end position="216"/>
    </location>
</feature>
<dbReference type="Gene3D" id="1.20.5.1930">
    <property type="match status" value="1"/>
</dbReference>
<evidence type="ECO:0000256" key="3">
    <source>
        <dbReference type="ARBA" id="ARBA00022553"/>
    </source>
</evidence>
<dbReference type="PANTHER" id="PTHR24421">
    <property type="entry name" value="NITRATE/NITRITE SENSOR PROTEIN NARX-RELATED"/>
    <property type="match status" value="1"/>
</dbReference>
<keyword evidence="6 11" id="KW-0418">Kinase</keyword>
<feature type="domain" description="Histidine kinase/HSP90-like ATPase" evidence="10">
    <location>
        <begin position="491"/>
        <end position="586"/>
    </location>
</feature>
<feature type="transmembrane region" description="Helical" evidence="9">
    <location>
        <begin position="222"/>
        <end position="239"/>
    </location>
</feature>
<dbReference type="SUPFAM" id="SSF55874">
    <property type="entry name" value="ATPase domain of HSP90 chaperone/DNA topoisomerase II/histidine kinase"/>
    <property type="match status" value="1"/>
</dbReference>
<gene>
    <name evidence="11" type="ORF">GCM10010470_59370</name>
</gene>
<evidence type="ECO:0000313" key="11">
    <source>
        <dbReference type="EMBL" id="GAA2816018.1"/>
    </source>
</evidence>
<sequence>MSISAKTPSSAPGIVRRLRTLLREQWIFAAALGTVLLGELLLLVDSGARSLLVYPGLVVMAVLALLARRWPVLCGFAGAFVLAANSALIHLIHFDPYSFGLAAILLTENIAGVALVLTAFWRTRKRYAIPVTALLVLSCLGSIHLRTGSSLVIAPEEISRAIGAGFLELVLAIGTGLYLRGTQPRSDDTPLQALVRRQWPVIAVLFVFLFLDLISMGAVLPAVVVLLGGGVLSVLAVLAPTRPVEAPMLGAAAVALMAVTMRLIGAQSDTLLLGPIRPTVIAAGMILLAFSTRYAPPRKAVWSGAALVVSALFAMTVTPGDENYDWPSDALTFLFMGGLLLVLAVGTGVYFRARDNERARTVETAVSSAQQAERMALARELHDVVAHHVTGIVVQAQAAQMVAEKNPQAATDALARIADSGTEALTAMRRLVASMRGAEPAGASKATEQATTNLEADLAALIEGARRHGADTEAAPNINLRVDIGRQIPQEVARSALRVVQESLTNSRKHAFDVSQIEIDVDVSRTHLRTRVTDDGSGSHARPVGGSGGYGLVGMRERVELLGGRFNAGPGDHVGWRVEAWLPLGEQNEQEDSR</sequence>
<feature type="transmembrane region" description="Helical" evidence="9">
    <location>
        <begin position="127"/>
        <end position="146"/>
    </location>
</feature>
<dbReference type="GO" id="GO:0016301">
    <property type="term" value="F:kinase activity"/>
    <property type="evidence" value="ECO:0007669"/>
    <property type="project" value="UniProtKB-KW"/>
</dbReference>
<dbReference type="RefSeq" id="WP_344685358.1">
    <property type="nucleotide sequence ID" value="NZ_BAAAUX010000029.1"/>
</dbReference>
<dbReference type="EC" id="2.7.13.3" evidence="2"/>
<dbReference type="Pfam" id="PF02518">
    <property type="entry name" value="HATPase_c"/>
    <property type="match status" value="1"/>
</dbReference>
<keyword evidence="8" id="KW-0902">Two-component regulatory system</keyword>
<keyword evidence="9" id="KW-0812">Transmembrane</keyword>
<evidence type="ECO:0000256" key="2">
    <source>
        <dbReference type="ARBA" id="ARBA00012438"/>
    </source>
</evidence>
<keyword evidence="9" id="KW-1133">Transmembrane helix</keyword>
<dbReference type="InterPro" id="IPR050482">
    <property type="entry name" value="Sensor_HK_TwoCompSys"/>
</dbReference>
<evidence type="ECO:0000256" key="8">
    <source>
        <dbReference type="ARBA" id="ARBA00023012"/>
    </source>
</evidence>
<feature type="transmembrane region" description="Helical" evidence="9">
    <location>
        <begin position="26"/>
        <end position="44"/>
    </location>
</feature>
<reference evidence="11 12" key="1">
    <citation type="journal article" date="2019" name="Int. J. Syst. Evol. Microbiol.">
        <title>The Global Catalogue of Microorganisms (GCM) 10K type strain sequencing project: providing services to taxonomists for standard genome sequencing and annotation.</title>
        <authorList>
            <consortium name="The Broad Institute Genomics Platform"/>
            <consortium name="The Broad Institute Genome Sequencing Center for Infectious Disease"/>
            <person name="Wu L."/>
            <person name="Ma J."/>
        </authorList>
    </citation>
    <scope>NUCLEOTIDE SEQUENCE [LARGE SCALE GENOMIC DNA]</scope>
    <source>
        <strain evidence="11 12">JCM 9383</strain>
    </source>
</reference>
<comment type="caution">
    <text evidence="11">The sequence shown here is derived from an EMBL/GenBank/DDBJ whole genome shotgun (WGS) entry which is preliminary data.</text>
</comment>
<feature type="transmembrane region" description="Helical" evidence="9">
    <location>
        <begin position="72"/>
        <end position="93"/>
    </location>
</feature>
<feature type="transmembrane region" description="Helical" evidence="9">
    <location>
        <begin position="158"/>
        <end position="179"/>
    </location>
</feature>
<dbReference type="Proteomes" id="UP001500979">
    <property type="component" value="Unassembled WGS sequence"/>
</dbReference>
<dbReference type="InterPro" id="IPR036890">
    <property type="entry name" value="HATPase_C_sf"/>
</dbReference>
<dbReference type="PANTHER" id="PTHR24421:SF10">
    <property type="entry name" value="NITRATE_NITRITE SENSOR PROTEIN NARQ"/>
    <property type="match status" value="1"/>
</dbReference>
<dbReference type="SMART" id="SM00387">
    <property type="entry name" value="HATPase_c"/>
    <property type="match status" value="1"/>
</dbReference>
<evidence type="ECO:0000256" key="1">
    <source>
        <dbReference type="ARBA" id="ARBA00000085"/>
    </source>
</evidence>
<evidence type="ECO:0000256" key="7">
    <source>
        <dbReference type="ARBA" id="ARBA00022840"/>
    </source>
</evidence>
<feature type="transmembrane region" description="Helical" evidence="9">
    <location>
        <begin position="270"/>
        <end position="288"/>
    </location>
</feature>
<keyword evidence="12" id="KW-1185">Reference proteome</keyword>
<keyword evidence="4" id="KW-0808">Transferase</keyword>
<keyword evidence="7" id="KW-0067">ATP-binding</keyword>
<evidence type="ECO:0000256" key="6">
    <source>
        <dbReference type="ARBA" id="ARBA00022777"/>
    </source>
</evidence>
<protein>
    <recommendedName>
        <fullName evidence="2">histidine kinase</fullName>
        <ecNumber evidence="2">2.7.13.3</ecNumber>
    </recommendedName>
</protein>
<feature type="transmembrane region" description="Helical" evidence="9">
    <location>
        <begin position="330"/>
        <end position="351"/>
    </location>
</feature>
<dbReference type="EMBL" id="BAAAUX010000029">
    <property type="protein sequence ID" value="GAA2816018.1"/>
    <property type="molecule type" value="Genomic_DNA"/>
</dbReference>
<keyword evidence="9" id="KW-0472">Membrane</keyword>
<evidence type="ECO:0000256" key="5">
    <source>
        <dbReference type="ARBA" id="ARBA00022741"/>
    </source>
</evidence>
<evidence type="ECO:0000256" key="9">
    <source>
        <dbReference type="SAM" id="Phobius"/>
    </source>
</evidence>
<dbReference type="CDD" id="cd16917">
    <property type="entry name" value="HATPase_UhpB-NarQ-NarX-like"/>
    <property type="match status" value="1"/>
</dbReference>
<feature type="transmembrane region" description="Helical" evidence="9">
    <location>
        <begin position="246"/>
        <end position="264"/>
    </location>
</feature>
<evidence type="ECO:0000313" key="12">
    <source>
        <dbReference type="Proteomes" id="UP001500979"/>
    </source>
</evidence>
<dbReference type="InterPro" id="IPR011712">
    <property type="entry name" value="Sig_transdc_His_kin_sub3_dim/P"/>
</dbReference>
<name>A0ABN3VNZ8_9PSEU</name>